<proteinExistence type="predicted"/>
<dbReference type="RefSeq" id="WP_092404737.1">
    <property type="nucleotide sequence ID" value="NZ_FOVF01000003.1"/>
</dbReference>
<name>A0A1I4VTX5_9GAMM</name>
<keyword evidence="1" id="KW-0812">Transmembrane</keyword>
<feature type="chain" id="PRO_5011624624" evidence="2">
    <location>
        <begin position="20"/>
        <end position="216"/>
    </location>
</feature>
<keyword evidence="2" id="KW-0732">Signal</keyword>
<dbReference type="AlphaFoldDB" id="A0A1I4VTX5"/>
<accession>A0A1I4VTX5</accession>
<protein>
    <submittedName>
        <fullName evidence="4">IPTL-CTERM protein sorting domain-containing protein</fullName>
    </submittedName>
</protein>
<feature type="domain" description="IPTL-CTERM protein sorting" evidence="3">
    <location>
        <begin position="190"/>
        <end position="214"/>
    </location>
</feature>
<feature type="transmembrane region" description="Helical" evidence="1">
    <location>
        <begin position="192"/>
        <end position="212"/>
    </location>
</feature>
<evidence type="ECO:0000256" key="1">
    <source>
        <dbReference type="SAM" id="Phobius"/>
    </source>
</evidence>
<reference evidence="4 5" key="1">
    <citation type="submission" date="2016-10" db="EMBL/GenBank/DDBJ databases">
        <authorList>
            <person name="de Groot N.N."/>
        </authorList>
    </citation>
    <scope>NUCLEOTIDE SEQUENCE [LARGE SCALE GENOMIC DNA]</scope>
    <source>
        <strain evidence="4 5">CGMCC 1.7659</strain>
    </source>
</reference>
<evidence type="ECO:0000259" key="3">
    <source>
        <dbReference type="Pfam" id="PF18203"/>
    </source>
</evidence>
<dbReference type="Proteomes" id="UP000198575">
    <property type="component" value="Unassembled WGS sequence"/>
</dbReference>
<keyword evidence="5" id="KW-1185">Reference proteome</keyword>
<keyword evidence="1" id="KW-0472">Membrane</keyword>
<dbReference type="Pfam" id="PF18203">
    <property type="entry name" value="IPTL-CTERM"/>
    <property type="match status" value="1"/>
</dbReference>
<evidence type="ECO:0000256" key="2">
    <source>
        <dbReference type="SAM" id="SignalP"/>
    </source>
</evidence>
<gene>
    <name evidence="4" type="ORF">SAMN05216289_10349</name>
</gene>
<evidence type="ECO:0000313" key="5">
    <source>
        <dbReference type="Proteomes" id="UP000198575"/>
    </source>
</evidence>
<sequence length="216" mass="22301">MNRIALLSLGILFCASASAQQSQVDEYALKATEINTPNPIASPNDVQSYSADTTGGTSWDRPFADGTCCSGLGPVVLHSQQFSISANDTCNVRSVQDGWDGYLFIYVDPFDPLNQTVNFVAGDDDGAGGIGTSDIDGVALTGGTVYQIVTTGFEAGEEGTFTNTITCPVANVTIGGGGGGVPFEPPATLPTLGQNALIILGMLVGLLGFVAIRRRA</sequence>
<keyword evidence="1" id="KW-1133">Transmembrane helix</keyword>
<evidence type="ECO:0000313" key="4">
    <source>
        <dbReference type="EMBL" id="SFN04704.1"/>
    </source>
</evidence>
<organism evidence="4 5">
    <name type="scientific">Dokdonella immobilis</name>
    <dbReference type="NCBI Taxonomy" id="578942"/>
    <lineage>
        <taxon>Bacteria</taxon>
        <taxon>Pseudomonadati</taxon>
        <taxon>Pseudomonadota</taxon>
        <taxon>Gammaproteobacteria</taxon>
        <taxon>Lysobacterales</taxon>
        <taxon>Rhodanobacteraceae</taxon>
        <taxon>Dokdonella</taxon>
    </lineage>
</organism>
<dbReference type="OrthoDB" id="6057519at2"/>
<dbReference type="EMBL" id="FOVF01000003">
    <property type="protein sequence ID" value="SFN04704.1"/>
    <property type="molecule type" value="Genomic_DNA"/>
</dbReference>
<dbReference type="InterPro" id="IPR026442">
    <property type="entry name" value="IPTL_CTERM"/>
</dbReference>
<feature type="signal peptide" evidence="2">
    <location>
        <begin position="1"/>
        <end position="19"/>
    </location>
</feature>